<comment type="caution">
    <text evidence="3">The sequence shown here is derived from an EMBL/GenBank/DDBJ whole genome shotgun (WGS) entry which is preliminary data.</text>
</comment>
<dbReference type="CDD" id="cd22117">
    <property type="entry name" value="F-box_FBXL4"/>
    <property type="match status" value="1"/>
</dbReference>
<keyword evidence="4" id="KW-1185">Reference proteome</keyword>
<name>A0A9Q1L355_9SOLA</name>
<organism evidence="3 4">
    <name type="scientific">Anisodus acutangulus</name>
    <dbReference type="NCBI Taxonomy" id="402998"/>
    <lineage>
        <taxon>Eukaryota</taxon>
        <taxon>Viridiplantae</taxon>
        <taxon>Streptophyta</taxon>
        <taxon>Embryophyta</taxon>
        <taxon>Tracheophyta</taxon>
        <taxon>Spermatophyta</taxon>
        <taxon>Magnoliopsida</taxon>
        <taxon>eudicotyledons</taxon>
        <taxon>Gunneridae</taxon>
        <taxon>Pentapetalae</taxon>
        <taxon>asterids</taxon>
        <taxon>lamiids</taxon>
        <taxon>Solanales</taxon>
        <taxon>Solanaceae</taxon>
        <taxon>Solanoideae</taxon>
        <taxon>Hyoscyameae</taxon>
        <taxon>Anisodus</taxon>
    </lineage>
</organism>
<dbReference type="Pfam" id="PF13474">
    <property type="entry name" value="SnoaL_3"/>
    <property type="match status" value="1"/>
</dbReference>
<dbReference type="Gene3D" id="1.20.1280.50">
    <property type="match status" value="1"/>
</dbReference>
<dbReference type="InterPro" id="IPR001810">
    <property type="entry name" value="F-box_dom"/>
</dbReference>
<dbReference type="InterPro" id="IPR044260">
    <property type="entry name" value="SKIP8-like"/>
</dbReference>
<dbReference type="SUPFAM" id="SSF81383">
    <property type="entry name" value="F-box domain"/>
    <property type="match status" value="1"/>
</dbReference>
<evidence type="ECO:0000313" key="3">
    <source>
        <dbReference type="EMBL" id="KAJ8527038.1"/>
    </source>
</evidence>
<dbReference type="Gene3D" id="3.10.450.50">
    <property type="match status" value="1"/>
</dbReference>
<dbReference type="AlphaFoldDB" id="A0A9Q1L355"/>
<dbReference type="PANTHER" id="PTHR47124:SF1">
    <property type="entry name" value="F-BOX PROTEIN SKIP8"/>
    <property type="match status" value="1"/>
</dbReference>
<dbReference type="PROSITE" id="PS50181">
    <property type="entry name" value="FBOX"/>
    <property type="match status" value="1"/>
</dbReference>
<gene>
    <name evidence="3" type="ORF">K7X08_029515</name>
</gene>
<keyword evidence="1" id="KW-0472">Membrane</keyword>
<dbReference type="Proteomes" id="UP001152561">
    <property type="component" value="Unassembled WGS sequence"/>
</dbReference>
<sequence length="330" mass="36743">MDISFFSGAVTFVCCVFAAAAAFLIRRSKSKSDGGEDSCNLNGGDMVEKVPVTVVAEKQTGASMMEQLVPEITTHALSYLDYPSLCRLSMTNSLMRKAANDDNAWKSLFHKDFTLEQDSVTPINGWKAYYAATRAIINVNADFFKIIKERSVPAMERFWLNADYVKCFHASGEYFTGYNAVIGSWQLAFNWEQNVDVEIRDVKARVMTDSAWVTMKAYLNMGSEEVNENGSSDDVLPASINQESNSILPPGACQGCGRAEIERGCNGEGRIQGGIATVPGTKDLDKARMKLSLEKEVKLVRSGLMLRFNQARKRMDRKVRRANCWKVDVE</sequence>
<proteinExistence type="predicted"/>
<dbReference type="Pfam" id="PF12937">
    <property type="entry name" value="F-box-like"/>
    <property type="match status" value="1"/>
</dbReference>
<keyword evidence="1" id="KW-1133">Transmembrane helix</keyword>
<evidence type="ECO:0000259" key="2">
    <source>
        <dbReference type="PROSITE" id="PS50181"/>
    </source>
</evidence>
<dbReference type="OrthoDB" id="1901658at2759"/>
<dbReference type="SUPFAM" id="SSF54427">
    <property type="entry name" value="NTF2-like"/>
    <property type="match status" value="1"/>
</dbReference>
<dbReference type="EMBL" id="JAJAGQ010000024">
    <property type="protein sequence ID" value="KAJ8527038.1"/>
    <property type="molecule type" value="Genomic_DNA"/>
</dbReference>
<reference evidence="4" key="1">
    <citation type="journal article" date="2023" name="Proc. Natl. Acad. Sci. U.S.A.">
        <title>Genomic and structural basis for evolution of tropane alkaloid biosynthesis.</title>
        <authorList>
            <person name="Wanga Y.-J."/>
            <person name="Taina T."/>
            <person name="Yua J.-Y."/>
            <person name="Lia J."/>
            <person name="Xua B."/>
            <person name="Chenc J."/>
            <person name="D'Auriad J.C."/>
            <person name="Huanga J.-P."/>
            <person name="Huanga S.-X."/>
        </authorList>
    </citation>
    <scope>NUCLEOTIDE SEQUENCE [LARGE SCALE GENOMIC DNA]</scope>
    <source>
        <strain evidence="4">cv. KIB-2019</strain>
    </source>
</reference>
<protein>
    <recommendedName>
        <fullName evidence="2">F-box domain-containing protein</fullName>
    </recommendedName>
</protein>
<keyword evidence="1" id="KW-0812">Transmembrane</keyword>
<dbReference type="InterPro" id="IPR037401">
    <property type="entry name" value="SnoaL-like"/>
</dbReference>
<evidence type="ECO:0000256" key="1">
    <source>
        <dbReference type="SAM" id="Phobius"/>
    </source>
</evidence>
<accession>A0A9Q1L355</accession>
<dbReference type="InterPro" id="IPR036047">
    <property type="entry name" value="F-box-like_dom_sf"/>
</dbReference>
<evidence type="ECO:0000313" key="4">
    <source>
        <dbReference type="Proteomes" id="UP001152561"/>
    </source>
</evidence>
<dbReference type="PANTHER" id="PTHR47124">
    <property type="entry name" value="F-BOX PROTEIN SKIP8"/>
    <property type="match status" value="1"/>
</dbReference>
<feature type="domain" description="F-box" evidence="2">
    <location>
        <begin position="62"/>
        <end position="108"/>
    </location>
</feature>
<feature type="transmembrane region" description="Helical" evidence="1">
    <location>
        <begin position="6"/>
        <end position="25"/>
    </location>
</feature>
<dbReference type="InterPro" id="IPR032710">
    <property type="entry name" value="NTF2-like_dom_sf"/>
</dbReference>